<organism evidence="6 7">
    <name type="scientific">Kutzneria buriramensis</name>
    <dbReference type="NCBI Taxonomy" id="1045776"/>
    <lineage>
        <taxon>Bacteria</taxon>
        <taxon>Bacillati</taxon>
        <taxon>Actinomycetota</taxon>
        <taxon>Actinomycetes</taxon>
        <taxon>Pseudonocardiales</taxon>
        <taxon>Pseudonocardiaceae</taxon>
        <taxon>Kutzneria</taxon>
    </lineage>
</organism>
<evidence type="ECO:0000313" key="7">
    <source>
        <dbReference type="Proteomes" id="UP000256269"/>
    </source>
</evidence>
<dbReference type="InterPro" id="IPR003016">
    <property type="entry name" value="2-oxoA_DH_lipoyl-BS"/>
</dbReference>
<feature type="modified residue" description="N6-lipoyllysine" evidence="3 4">
    <location>
        <position position="64"/>
    </location>
</feature>
<dbReference type="RefSeq" id="WP_116172494.1">
    <property type="nucleotide sequence ID" value="NZ_CP144375.1"/>
</dbReference>
<comment type="similarity">
    <text evidence="1 3">Belongs to the GcvH family.</text>
</comment>
<evidence type="ECO:0000256" key="2">
    <source>
        <dbReference type="ARBA" id="ARBA00022823"/>
    </source>
</evidence>
<keyword evidence="7" id="KW-1185">Reference proteome</keyword>
<dbReference type="SUPFAM" id="SSF51230">
    <property type="entry name" value="Single hybrid motif"/>
    <property type="match status" value="1"/>
</dbReference>
<dbReference type="PROSITE" id="PS50968">
    <property type="entry name" value="BIOTINYL_LIPOYL"/>
    <property type="match status" value="1"/>
</dbReference>
<dbReference type="PROSITE" id="PS00189">
    <property type="entry name" value="LIPOYL"/>
    <property type="match status" value="1"/>
</dbReference>
<dbReference type="Pfam" id="PF01597">
    <property type="entry name" value="GCV_H"/>
    <property type="match status" value="1"/>
</dbReference>
<sequence>MSTIPDNLRYSAEHEWVAVTDGIARIGITEFAAESLGDIVYVQLPEEGESVTAGEPCGELESTKSVSDLFSPVTGEVVDVNPAAADNPAAINDDPFGEGWLFTVRVDGDPDGLLDADEYAALIKEGE</sequence>
<evidence type="ECO:0000313" key="6">
    <source>
        <dbReference type="EMBL" id="REH55609.1"/>
    </source>
</evidence>
<dbReference type="InterPro" id="IPR011053">
    <property type="entry name" value="Single_hybrid_motif"/>
</dbReference>
<dbReference type="GO" id="GO:0009249">
    <property type="term" value="P:protein lipoylation"/>
    <property type="evidence" value="ECO:0007669"/>
    <property type="project" value="TreeGrafter"/>
</dbReference>
<dbReference type="NCBIfam" id="NF002270">
    <property type="entry name" value="PRK01202.1"/>
    <property type="match status" value="1"/>
</dbReference>
<accession>A0A3E0IAE6</accession>
<dbReference type="GO" id="GO:0005960">
    <property type="term" value="C:glycine cleavage complex"/>
    <property type="evidence" value="ECO:0007669"/>
    <property type="project" value="InterPro"/>
</dbReference>
<dbReference type="HAMAP" id="MF_00272">
    <property type="entry name" value="GcvH"/>
    <property type="match status" value="1"/>
</dbReference>
<dbReference type="Gene3D" id="2.40.50.100">
    <property type="match status" value="1"/>
</dbReference>
<dbReference type="InterPro" id="IPR000089">
    <property type="entry name" value="Biotin_lipoyl"/>
</dbReference>
<feature type="domain" description="Lipoyl-binding" evidence="5">
    <location>
        <begin position="23"/>
        <end position="105"/>
    </location>
</feature>
<dbReference type="OrthoDB" id="9796712at2"/>
<proteinExistence type="inferred from homology"/>
<dbReference type="NCBIfam" id="TIGR00527">
    <property type="entry name" value="gcvH"/>
    <property type="match status" value="1"/>
</dbReference>
<dbReference type="InterPro" id="IPR033753">
    <property type="entry name" value="GCV_H/Fam206"/>
</dbReference>
<comment type="caution">
    <text evidence="6">The sequence shown here is derived from an EMBL/GenBank/DDBJ whole genome shotgun (WGS) entry which is preliminary data.</text>
</comment>
<comment type="cofactor">
    <cofactor evidence="3">
        <name>(R)-lipoate</name>
        <dbReference type="ChEBI" id="CHEBI:83088"/>
    </cofactor>
    <text evidence="3">Binds 1 lipoyl cofactor covalently.</text>
</comment>
<evidence type="ECO:0000256" key="1">
    <source>
        <dbReference type="ARBA" id="ARBA00009249"/>
    </source>
</evidence>
<dbReference type="AlphaFoldDB" id="A0A3E0IAE6"/>
<dbReference type="CDD" id="cd06848">
    <property type="entry name" value="GCS_H"/>
    <property type="match status" value="1"/>
</dbReference>
<dbReference type="PANTHER" id="PTHR11715:SF3">
    <property type="entry name" value="GLYCINE CLEAVAGE SYSTEM H PROTEIN-RELATED"/>
    <property type="match status" value="1"/>
</dbReference>
<evidence type="ECO:0000259" key="5">
    <source>
        <dbReference type="PROSITE" id="PS50968"/>
    </source>
</evidence>
<dbReference type="PANTHER" id="PTHR11715">
    <property type="entry name" value="GLYCINE CLEAVAGE SYSTEM H PROTEIN"/>
    <property type="match status" value="1"/>
</dbReference>
<dbReference type="EMBL" id="QUNO01000001">
    <property type="protein sequence ID" value="REH55609.1"/>
    <property type="molecule type" value="Genomic_DNA"/>
</dbReference>
<reference evidence="6 7" key="1">
    <citation type="submission" date="2018-08" db="EMBL/GenBank/DDBJ databases">
        <title>Genomic Encyclopedia of Archaeal and Bacterial Type Strains, Phase II (KMG-II): from individual species to whole genera.</title>
        <authorList>
            <person name="Goeker M."/>
        </authorList>
    </citation>
    <scope>NUCLEOTIDE SEQUENCE [LARGE SCALE GENOMIC DNA]</scope>
    <source>
        <strain evidence="6 7">DSM 45791</strain>
    </source>
</reference>
<dbReference type="InterPro" id="IPR017453">
    <property type="entry name" value="GCV_H_sub"/>
</dbReference>
<evidence type="ECO:0000256" key="3">
    <source>
        <dbReference type="HAMAP-Rule" id="MF_00272"/>
    </source>
</evidence>
<keyword evidence="2 3" id="KW-0450">Lipoyl</keyword>
<comment type="function">
    <text evidence="3">The glycine cleavage system catalyzes the degradation of glycine. The H protein shuttles the methylamine group of glycine from the P protein to the T protein.</text>
</comment>
<dbReference type="InterPro" id="IPR002930">
    <property type="entry name" value="GCV_H"/>
</dbReference>
<gene>
    <name evidence="3" type="primary">gcvH</name>
    <name evidence="6" type="ORF">BCF44_101633</name>
</gene>
<comment type="subunit">
    <text evidence="3">The glycine cleavage system is composed of four proteins: P, T, L and H.</text>
</comment>
<name>A0A3E0IAE6_9PSEU</name>
<dbReference type="GO" id="GO:0005829">
    <property type="term" value="C:cytosol"/>
    <property type="evidence" value="ECO:0007669"/>
    <property type="project" value="TreeGrafter"/>
</dbReference>
<dbReference type="GO" id="GO:0019464">
    <property type="term" value="P:glycine decarboxylation via glycine cleavage system"/>
    <property type="evidence" value="ECO:0007669"/>
    <property type="project" value="UniProtKB-UniRule"/>
</dbReference>
<dbReference type="Proteomes" id="UP000256269">
    <property type="component" value="Unassembled WGS sequence"/>
</dbReference>
<evidence type="ECO:0000256" key="4">
    <source>
        <dbReference type="PIRSR" id="PIRSR617453-50"/>
    </source>
</evidence>
<protein>
    <recommendedName>
        <fullName evidence="3">Glycine cleavage system H protein</fullName>
    </recommendedName>
</protein>